<dbReference type="GO" id="GO:0030632">
    <property type="term" value="P:D-alanine biosynthetic process"/>
    <property type="evidence" value="ECO:0007669"/>
    <property type="project" value="UniProtKB-UniRule"/>
</dbReference>
<dbReference type="PROSITE" id="PS00395">
    <property type="entry name" value="ALANINE_RACEMASE"/>
    <property type="match status" value="1"/>
</dbReference>
<reference evidence="8 9" key="1">
    <citation type="submission" date="2017-09" db="EMBL/GenBank/DDBJ databases">
        <title>Bacterial strain isolated from the female urinary microbiota.</title>
        <authorList>
            <person name="Thomas-White K."/>
            <person name="Kumar N."/>
            <person name="Forster S."/>
            <person name="Putonti C."/>
            <person name="Lawley T."/>
            <person name="Wolfe A.J."/>
        </authorList>
    </citation>
    <scope>NUCLEOTIDE SEQUENCE [LARGE SCALE GENOMIC DNA]</scope>
    <source>
        <strain evidence="8 9">UMB0204</strain>
    </source>
</reference>
<comment type="function">
    <text evidence="4">Catalyzes the interconversion of L-alanine and D-alanine. May also act on other amino acids.</text>
</comment>
<dbReference type="RefSeq" id="WP_102197641.1">
    <property type="nucleotide sequence ID" value="NZ_PNHP01000001.1"/>
</dbReference>
<feature type="binding site" evidence="4 6">
    <location>
        <position position="304"/>
    </location>
    <ligand>
        <name>substrate</name>
    </ligand>
</feature>
<dbReference type="InterPro" id="IPR001608">
    <property type="entry name" value="Ala_racemase_N"/>
</dbReference>
<dbReference type="FunFam" id="3.20.20.10:FF:000002">
    <property type="entry name" value="Alanine racemase"/>
    <property type="match status" value="1"/>
</dbReference>
<dbReference type="InterPro" id="IPR011079">
    <property type="entry name" value="Ala_racemase_C"/>
</dbReference>
<comment type="catalytic activity">
    <reaction evidence="4">
        <text>L-alanine = D-alanine</text>
        <dbReference type="Rhea" id="RHEA:20249"/>
        <dbReference type="ChEBI" id="CHEBI:57416"/>
        <dbReference type="ChEBI" id="CHEBI:57972"/>
        <dbReference type="EC" id="5.1.1.1"/>
    </reaction>
</comment>
<sequence>MQENYLLVDLDKILNNIKLIKEKSINSKICAVLKADGYGLGALEIAKYINDQIDYIAVAQFKEAKYLRENGIDKPILILGYLPIDKYKECSSLNIDVGIYDLDYARKINESILDPINCHILLDTGHTRLGFRDFEIEKIKELKKLKKLNFIGAFSHFATADEKDLTYTKIQYQKFTYIIEKIKDDFDLKLVHISNTAASMEYNLKSDLLRLGIGIYGIYPSDYIREISKIKLCQAFEFKAQISFIKDVRKGTSISYGRTYIAPKDIKVATVSIGYADGFKRSFSNIGEVLVNGKIAKVVGRVCMDQIMVDVSGIDCKIGDYITLYPDIYKEANKIHTIAYELMTSISNRVPRIYKANNKIIGDRNES</sequence>
<dbReference type="EC" id="5.1.1.1" evidence="4"/>
<dbReference type="CDD" id="cd00430">
    <property type="entry name" value="PLPDE_III_AR"/>
    <property type="match status" value="1"/>
</dbReference>
<evidence type="ECO:0000256" key="2">
    <source>
        <dbReference type="ARBA" id="ARBA00022898"/>
    </source>
</evidence>
<dbReference type="InterPro" id="IPR020622">
    <property type="entry name" value="Ala_racemase_pyridoxalP-BS"/>
</dbReference>
<evidence type="ECO:0000259" key="7">
    <source>
        <dbReference type="SMART" id="SM01005"/>
    </source>
</evidence>
<comment type="cofactor">
    <cofactor evidence="1 4 5">
        <name>pyridoxal 5'-phosphate</name>
        <dbReference type="ChEBI" id="CHEBI:597326"/>
    </cofactor>
</comment>
<feature type="domain" description="Alanine racemase C-terminal" evidence="7">
    <location>
        <begin position="235"/>
        <end position="355"/>
    </location>
</feature>
<accession>A0A2N6ULF3</accession>
<dbReference type="GO" id="GO:0030170">
    <property type="term" value="F:pyridoxal phosphate binding"/>
    <property type="evidence" value="ECO:0007669"/>
    <property type="project" value="UniProtKB-UniRule"/>
</dbReference>
<evidence type="ECO:0000313" key="9">
    <source>
        <dbReference type="Proteomes" id="UP000235658"/>
    </source>
</evidence>
<dbReference type="InterPro" id="IPR029066">
    <property type="entry name" value="PLP-binding_barrel"/>
</dbReference>
<dbReference type="Proteomes" id="UP000235658">
    <property type="component" value="Unassembled WGS sequence"/>
</dbReference>
<keyword evidence="2 4" id="KW-0663">Pyridoxal phosphate</keyword>
<evidence type="ECO:0000256" key="3">
    <source>
        <dbReference type="ARBA" id="ARBA00023235"/>
    </source>
</evidence>
<dbReference type="HAMAP" id="MF_01201">
    <property type="entry name" value="Ala_racemase"/>
    <property type="match status" value="1"/>
</dbReference>
<dbReference type="EMBL" id="PNHP01000001">
    <property type="protein sequence ID" value="PMC82619.1"/>
    <property type="molecule type" value="Genomic_DNA"/>
</dbReference>
<feature type="active site" description="Proton acceptor; specific for D-alanine" evidence="4">
    <location>
        <position position="34"/>
    </location>
</feature>
<dbReference type="Pfam" id="PF00842">
    <property type="entry name" value="Ala_racemase_C"/>
    <property type="match status" value="1"/>
</dbReference>
<dbReference type="PANTHER" id="PTHR30511:SF0">
    <property type="entry name" value="ALANINE RACEMASE, CATABOLIC-RELATED"/>
    <property type="match status" value="1"/>
</dbReference>
<evidence type="ECO:0000256" key="5">
    <source>
        <dbReference type="PIRSR" id="PIRSR600821-50"/>
    </source>
</evidence>
<dbReference type="SUPFAM" id="SSF50621">
    <property type="entry name" value="Alanine racemase C-terminal domain-like"/>
    <property type="match status" value="1"/>
</dbReference>
<evidence type="ECO:0000256" key="4">
    <source>
        <dbReference type="HAMAP-Rule" id="MF_01201"/>
    </source>
</evidence>
<dbReference type="InterPro" id="IPR009006">
    <property type="entry name" value="Ala_racemase/Decarboxylase_C"/>
</dbReference>
<dbReference type="PANTHER" id="PTHR30511">
    <property type="entry name" value="ALANINE RACEMASE"/>
    <property type="match status" value="1"/>
</dbReference>
<dbReference type="AlphaFoldDB" id="A0A2N6ULF3"/>
<dbReference type="NCBIfam" id="TIGR00492">
    <property type="entry name" value="alr"/>
    <property type="match status" value="1"/>
</dbReference>
<feature type="active site" description="Proton acceptor; specific for L-alanine" evidence="4">
    <location>
        <position position="256"/>
    </location>
</feature>
<dbReference type="GO" id="GO:0008784">
    <property type="term" value="F:alanine racemase activity"/>
    <property type="evidence" value="ECO:0007669"/>
    <property type="project" value="UniProtKB-UniRule"/>
</dbReference>
<comment type="caution">
    <text evidence="8">The sequence shown here is derived from an EMBL/GenBank/DDBJ whole genome shotgun (WGS) entry which is preliminary data.</text>
</comment>
<dbReference type="SMART" id="SM01005">
    <property type="entry name" value="Ala_racemase_C"/>
    <property type="match status" value="1"/>
</dbReference>
<dbReference type="InterPro" id="IPR000821">
    <property type="entry name" value="Ala_racemase"/>
</dbReference>
<gene>
    <name evidence="8" type="primary">alr</name>
    <name evidence="8" type="ORF">CJ192_02475</name>
</gene>
<feature type="binding site" evidence="4 6">
    <location>
        <position position="128"/>
    </location>
    <ligand>
        <name>substrate</name>
    </ligand>
</feature>
<dbReference type="GO" id="GO:0005829">
    <property type="term" value="C:cytosol"/>
    <property type="evidence" value="ECO:0007669"/>
    <property type="project" value="TreeGrafter"/>
</dbReference>
<protein>
    <recommendedName>
        <fullName evidence="4">Alanine racemase</fullName>
        <ecNumber evidence="4">5.1.1.1</ecNumber>
    </recommendedName>
</protein>
<organism evidence="8 9">
    <name type="scientific">Anaerococcus hydrogenalis</name>
    <dbReference type="NCBI Taxonomy" id="33029"/>
    <lineage>
        <taxon>Bacteria</taxon>
        <taxon>Bacillati</taxon>
        <taxon>Bacillota</taxon>
        <taxon>Tissierellia</taxon>
        <taxon>Tissierellales</taxon>
        <taxon>Peptoniphilaceae</taxon>
        <taxon>Anaerococcus</taxon>
    </lineage>
</organism>
<dbReference type="Pfam" id="PF01168">
    <property type="entry name" value="Ala_racemase_N"/>
    <property type="match status" value="1"/>
</dbReference>
<keyword evidence="3 4" id="KW-0413">Isomerase</keyword>
<evidence type="ECO:0000256" key="1">
    <source>
        <dbReference type="ARBA" id="ARBA00001933"/>
    </source>
</evidence>
<dbReference type="Gene3D" id="2.40.37.10">
    <property type="entry name" value="Lyase, Ornithine Decarboxylase, Chain A, domain 1"/>
    <property type="match status" value="1"/>
</dbReference>
<comment type="pathway">
    <text evidence="4">Amino-acid biosynthesis; D-alanine biosynthesis; D-alanine from L-alanine: step 1/1.</text>
</comment>
<dbReference type="Gene3D" id="3.20.20.10">
    <property type="entry name" value="Alanine racemase"/>
    <property type="match status" value="1"/>
</dbReference>
<name>A0A2N6ULF3_9FIRM</name>
<dbReference type="GO" id="GO:0009252">
    <property type="term" value="P:peptidoglycan biosynthetic process"/>
    <property type="evidence" value="ECO:0007669"/>
    <property type="project" value="TreeGrafter"/>
</dbReference>
<dbReference type="UniPathway" id="UPA00042">
    <property type="reaction ID" value="UER00497"/>
</dbReference>
<proteinExistence type="inferred from homology"/>
<comment type="similarity">
    <text evidence="4">Belongs to the alanine racemase family.</text>
</comment>
<dbReference type="GeneID" id="84578045"/>
<evidence type="ECO:0000313" key="8">
    <source>
        <dbReference type="EMBL" id="PMC82619.1"/>
    </source>
</evidence>
<evidence type="ECO:0000256" key="6">
    <source>
        <dbReference type="PIRSR" id="PIRSR600821-52"/>
    </source>
</evidence>
<dbReference type="PRINTS" id="PR00992">
    <property type="entry name" value="ALARACEMASE"/>
</dbReference>
<feature type="modified residue" description="N6-(pyridoxal phosphate)lysine" evidence="4 5">
    <location>
        <position position="34"/>
    </location>
</feature>
<dbReference type="SUPFAM" id="SSF51419">
    <property type="entry name" value="PLP-binding barrel"/>
    <property type="match status" value="1"/>
</dbReference>